<dbReference type="Gene3D" id="3.30.460.10">
    <property type="entry name" value="Beta Polymerase, domain 2"/>
    <property type="match status" value="1"/>
</dbReference>
<dbReference type="Proteomes" id="UP000000707">
    <property type="component" value="Unassembled WGS sequence"/>
</dbReference>
<sequence>MKRTINNSIVLNETEVNIKNLLLEFCNQYNSTIQDRTRHLVLRITGGWVRDKLLGDESHDLDVAINHMSGEEFASKLSLYLTKHHPDLPLSSVYKIKSNPEKSKHLETCTTKIYDLDIDFVNLRSEKYTSESRIPVIEYGTAQEDALRRDATLNALFYNLNESKIEDFTNRGLQDLQDGILRTPLKPLQTFLDDPLRVLRLVRFASRYNFTVETETLTAMKDPEINASLLHKISRERVGVELDKILTSANPEYGLRLLNYVNITESVFNVGTISSQLSKFNSTNEIEQYGRLSQQLGPQVSAATAVFPVFKSILLGSDNHRLIGSFNTVSSKHLWLSVVLYPFRSMSLRINDKMSGIYHVPEIIIKEGLRFGKHDFEPVSNVLANLGSSSEIWANTVAGTIARSRLGLYLRQFGIYGDVNILVNCFLEALQQVQHLLKPSHDEPTPQPPVLNDPDINDALTATISKYERILGAIEEQDLTLVHSLKPLVDGKTISKALDKKSGPWMAPVIQEVLVWQLDNPQGTPEQCLEHLKRSL</sequence>
<keyword evidence="17" id="KW-1185">Reference proteome</keyword>
<evidence type="ECO:0000256" key="3">
    <source>
        <dbReference type="ARBA" id="ARBA00022741"/>
    </source>
</evidence>
<dbReference type="HOGENOM" id="CLU_019592_2_1_1"/>
<evidence type="ECO:0000256" key="11">
    <source>
        <dbReference type="ARBA" id="ARBA00080500"/>
    </source>
</evidence>
<evidence type="ECO:0000256" key="12">
    <source>
        <dbReference type="ARBA" id="ARBA00082324"/>
    </source>
</evidence>
<dbReference type="SUPFAM" id="SSF81301">
    <property type="entry name" value="Nucleotidyltransferase"/>
    <property type="match status" value="1"/>
</dbReference>
<dbReference type="Pfam" id="PF12627">
    <property type="entry name" value="PolyA_pol_RNAbd"/>
    <property type="match status" value="1"/>
</dbReference>
<comment type="catalytic activity">
    <reaction evidence="5">
        <text>a tRNA precursor + 2 CTP + ATP = a tRNA with a 3' CCA end + 3 diphosphate</text>
        <dbReference type="Rhea" id="RHEA:14433"/>
        <dbReference type="Rhea" id="RHEA-COMP:10465"/>
        <dbReference type="Rhea" id="RHEA-COMP:10468"/>
        <dbReference type="ChEBI" id="CHEBI:30616"/>
        <dbReference type="ChEBI" id="CHEBI:33019"/>
        <dbReference type="ChEBI" id="CHEBI:37563"/>
        <dbReference type="ChEBI" id="CHEBI:74896"/>
        <dbReference type="ChEBI" id="CHEBI:83071"/>
        <dbReference type="EC" id="2.7.7.72"/>
    </reaction>
</comment>
<dbReference type="InterPro" id="IPR043519">
    <property type="entry name" value="NT_sf"/>
</dbReference>
<evidence type="ECO:0000256" key="1">
    <source>
        <dbReference type="ARBA" id="ARBA00007265"/>
    </source>
</evidence>
<dbReference type="PANTHER" id="PTHR13734">
    <property type="entry name" value="TRNA-NUCLEOTIDYLTRANSFERASE"/>
    <property type="match status" value="1"/>
</dbReference>
<dbReference type="OrthoDB" id="445712at2759"/>
<dbReference type="EC" id="2.7.7.72" evidence="7"/>
<dbReference type="GO" id="GO:0052929">
    <property type="term" value="F:ATP:3'-cytidine-cytidine-tRNA adenylyltransferase activity"/>
    <property type="evidence" value="ECO:0007669"/>
    <property type="project" value="TreeGrafter"/>
</dbReference>
<dbReference type="Gene3D" id="1.10.3090.10">
    <property type="entry name" value="cca-adding enzyme, domain 2"/>
    <property type="match status" value="1"/>
</dbReference>
<dbReference type="Pfam" id="PF01743">
    <property type="entry name" value="PolyA_pol"/>
    <property type="match status" value="1"/>
</dbReference>
<reference evidence="16 17" key="1">
    <citation type="journal article" date="2011" name="Proc. Natl. Acad. Sci. U.S.A.">
        <title>Comparative genomics of xylose-fermenting fungi for enhanced biofuel production.</title>
        <authorList>
            <person name="Wohlbach D.J."/>
            <person name="Kuo A."/>
            <person name="Sato T.K."/>
            <person name="Potts K.M."/>
            <person name="Salamov A.A."/>
            <person name="LaButti K.M."/>
            <person name="Sun H."/>
            <person name="Clum A."/>
            <person name="Pangilinan J.L."/>
            <person name="Lindquist E.A."/>
            <person name="Lucas S."/>
            <person name="Lapidus A."/>
            <person name="Jin M."/>
            <person name="Gunawan C."/>
            <person name="Balan V."/>
            <person name="Dale B.E."/>
            <person name="Jeffries T.W."/>
            <person name="Zinkel R."/>
            <person name="Barry K.W."/>
            <person name="Grigoriev I.V."/>
            <person name="Gasch A.P."/>
        </authorList>
    </citation>
    <scope>NUCLEOTIDE SEQUENCE [LARGE SCALE GENOMIC DNA]</scope>
    <source>
        <strain evidence="16">ATCC 10573</strain>
        <strain evidence="17">ATCC 10573 / BCRC 21748 / CBS 615 / JCM 9827 / NBRC 10315 / NRRL Y-1498 / VKM Y-70</strain>
    </source>
</reference>
<evidence type="ECO:0000256" key="7">
    <source>
        <dbReference type="ARBA" id="ARBA00066885"/>
    </source>
</evidence>
<protein>
    <recommendedName>
        <fullName evidence="8">CCA tRNA nucleotidyltransferase, mitochondrial</fullName>
        <ecNumber evidence="7">2.7.7.72</ecNumber>
    </recommendedName>
    <alternativeName>
        <fullName evidence="10">CCA-adding enzyme</fullName>
    </alternativeName>
    <alternativeName>
        <fullName evidence="9">tRNA CCA-pyrophosphorylase</fullName>
    </alternativeName>
    <alternativeName>
        <fullName evidence="11">tRNA adenylyltransferase</fullName>
    </alternativeName>
    <alternativeName>
        <fullName evidence="12">tRNA nucleotidyltransferase</fullName>
    </alternativeName>
</protein>
<dbReference type="GeneID" id="18247629"/>
<organism evidence="17">
    <name type="scientific">Candida tenuis (strain ATCC 10573 / BCRC 21748 / CBS 615 / JCM 9827 / NBRC 10315 / NRRL Y-1498 / VKM Y-70)</name>
    <name type="common">Yeast</name>
    <name type="synonym">Yamadazyma tenuis</name>
    <dbReference type="NCBI Taxonomy" id="590646"/>
    <lineage>
        <taxon>Eukaryota</taxon>
        <taxon>Fungi</taxon>
        <taxon>Dikarya</taxon>
        <taxon>Ascomycota</taxon>
        <taxon>Saccharomycotina</taxon>
        <taxon>Pichiomycetes</taxon>
        <taxon>Debaryomycetaceae</taxon>
        <taxon>Yamadazyma</taxon>
    </lineage>
</organism>
<evidence type="ECO:0000259" key="15">
    <source>
        <dbReference type="Pfam" id="PF12627"/>
    </source>
</evidence>
<dbReference type="SUPFAM" id="SSF81891">
    <property type="entry name" value="Poly A polymerase C-terminal region-like"/>
    <property type="match status" value="1"/>
</dbReference>
<dbReference type="STRING" id="590646.G3BAL1"/>
<evidence type="ECO:0000256" key="13">
    <source>
        <dbReference type="RuleBase" id="RU003953"/>
    </source>
</evidence>
<dbReference type="KEGG" id="cten:18247629"/>
<dbReference type="GO" id="GO:0005739">
    <property type="term" value="C:mitochondrion"/>
    <property type="evidence" value="ECO:0007669"/>
    <property type="project" value="UniProtKB-ARBA"/>
</dbReference>
<evidence type="ECO:0000256" key="10">
    <source>
        <dbReference type="ARBA" id="ARBA00077436"/>
    </source>
</evidence>
<dbReference type="GO" id="GO:0001680">
    <property type="term" value="P:tRNA 3'-terminal CCA addition"/>
    <property type="evidence" value="ECO:0007669"/>
    <property type="project" value="TreeGrafter"/>
</dbReference>
<dbReference type="FunFam" id="3.30.460.10:FF:000019">
    <property type="entry name" value="tRNA nucleotidyltransferase cca2"/>
    <property type="match status" value="1"/>
</dbReference>
<dbReference type="GO" id="GO:0004810">
    <property type="term" value="F:CCA tRNA nucleotidyltransferase activity"/>
    <property type="evidence" value="ECO:0007669"/>
    <property type="project" value="UniProtKB-EC"/>
</dbReference>
<accession>G3BAL1</accession>
<dbReference type="CDD" id="cd05398">
    <property type="entry name" value="NT_ClassII-CCAase"/>
    <property type="match status" value="1"/>
</dbReference>
<dbReference type="GO" id="GO:0003723">
    <property type="term" value="F:RNA binding"/>
    <property type="evidence" value="ECO:0007669"/>
    <property type="project" value="UniProtKB-KW"/>
</dbReference>
<dbReference type="InterPro" id="IPR032828">
    <property type="entry name" value="PolyA_RNA-bd"/>
</dbReference>
<dbReference type="PANTHER" id="PTHR13734:SF5">
    <property type="entry name" value="CCA TRNA NUCLEOTIDYLTRANSFERASE, MITOCHONDRIAL"/>
    <property type="match status" value="1"/>
</dbReference>
<dbReference type="GO" id="GO:0000166">
    <property type="term" value="F:nucleotide binding"/>
    <property type="evidence" value="ECO:0007669"/>
    <property type="project" value="UniProtKB-KW"/>
</dbReference>
<dbReference type="EMBL" id="GL996527">
    <property type="protein sequence ID" value="EGV62524.1"/>
    <property type="molecule type" value="Genomic_DNA"/>
</dbReference>
<proteinExistence type="inferred from homology"/>
<evidence type="ECO:0000256" key="2">
    <source>
        <dbReference type="ARBA" id="ARBA00022679"/>
    </source>
</evidence>
<keyword evidence="2 13" id="KW-0808">Transferase</keyword>
<dbReference type="GO" id="GO:0052927">
    <property type="term" value="F:CC tRNA cytidylyltransferase activity"/>
    <property type="evidence" value="ECO:0007669"/>
    <property type="project" value="TreeGrafter"/>
</dbReference>
<evidence type="ECO:0000313" key="16">
    <source>
        <dbReference type="EMBL" id="EGV62524.1"/>
    </source>
</evidence>
<evidence type="ECO:0000313" key="17">
    <source>
        <dbReference type="Proteomes" id="UP000000707"/>
    </source>
</evidence>
<dbReference type="AlphaFoldDB" id="G3BAL1"/>
<evidence type="ECO:0000256" key="9">
    <source>
        <dbReference type="ARBA" id="ARBA00076038"/>
    </source>
</evidence>
<feature type="domain" description="Poly A polymerase head" evidence="14">
    <location>
        <begin position="42"/>
        <end position="182"/>
    </location>
</feature>
<dbReference type="EMBL" id="GL996527">
    <property type="protein sequence ID" value="EGV62525.1"/>
    <property type="molecule type" value="Genomic_DNA"/>
</dbReference>
<evidence type="ECO:0000256" key="5">
    <source>
        <dbReference type="ARBA" id="ARBA00050431"/>
    </source>
</evidence>
<keyword evidence="3" id="KW-0547">Nucleotide-binding</keyword>
<dbReference type="eggNOG" id="KOG2159">
    <property type="taxonomic scope" value="Eukaryota"/>
</dbReference>
<evidence type="ECO:0000259" key="14">
    <source>
        <dbReference type="Pfam" id="PF01743"/>
    </source>
</evidence>
<feature type="domain" description="tRNA nucleotidyltransferase/poly(A) polymerase RNA and SrmB- binding" evidence="15">
    <location>
        <begin position="209"/>
        <end position="268"/>
    </location>
</feature>
<evidence type="ECO:0000256" key="8">
    <source>
        <dbReference type="ARBA" id="ARBA00072969"/>
    </source>
</evidence>
<comment type="function">
    <text evidence="6">Nucleotidyltransferase that catalyzes the addition and repair of the essential 3'-terminal CCA sequence in tRNAs, which is necessary for the attachment of amino acids to the 3' terminus of tRNA molecules, using CTP and ATP as substrates. tRNA 3'-terminal CCA addition is required both for tRNA processing and repair. Also involved in tRNA surveillance by mediating tandem CCA addition to generate a CCACCA at the 3' terminus of unstable tRNAs. While stable tRNAs receive only 3'-terminal CCA, unstable tRNAs are marked with CCACCA and rapidly degraded. The structural flexibility of RNA controls the choice between CCA versus CCACCA addition: following the first CCA addition cycle, nucleotide-binding to the active site triggers a clockwise screw motion, producing torque on the RNA. This ejects stable RNAs, whereas unstable RNAs are refolded while bound to the enzyme and subjected to a second CCA catalytic cycle.</text>
</comment>
<name>G3BAL1_CANTC</name>
<keyword evidence="4 13" id="KW-0694">RNA-binding</keyword>
<comment type="similarity">
    <text evidence="1 13">Belongs to the tRNA nucleotidyltransferase/poly(A) polymerase family.</text>
</comment>
<evidence type="ECO:0000256" key="6">
    <source>
        <dbReference type="ARBA" id="ARBA00056517"/>
    </source>
</evidence>
<dbReference type="InterPro" id="IPR002646">
    <property type="entry name" value="PolA_pol_head_dom"/>
</dbReference>
<gene>
    <name evidence="16" type="ORF">CANTEDRAFT_114906</name>
</gene>
<evidence type="ECO:0000256" key="4">
    <source>
        <dbReference type="ARBA" id="ARBA00022884"/>
    </source>
</evidence>